<dbReference type="CDD" id="cd03137">
    <property type="entry name" value="GATase1_AraC_1"/>
    <property type="match status" value="1"/>
</dbReference>
<dbReference type="SUPFAM" id="SSF46689">
    <property type="entry name" value="Homeodomain-like"/>
    <property type="match status" value="2"/>
</dbReference>
<keyword evidence="3" id="KW-0804">Transcription</keyword>
<dbReference type="InterPro" id="IPR009057">
    <property type="entry name" value="Homeodomain-like_sf"/>
</dbReference>
<dbReference type="Proteomes" id="UP001172217">
    <property type="component" value="Unassembled WGS sequence"/>
</dbReference>
<dbReference type="EMBL" id="JAUJQL010000030">
    <property type="protein sequence ID" value="MDN7528068.1"/>
    <property type="molecule type" value="Genomic_DNA"/>
</dbReference>
<accession>A0ABT8P327</accession>
<dbReference type="Gene3D" id="3.40.50.880">
    <property type="match status" value="1"/>
</dbReference>
<dbReference type="RefSeq" id="WP_012339453.1">
    <property type="nucleotide sequence ID" value="NZ_JAUJQA010000002.1"/>
</dbReference>
<dbReference type="PROSITE" id="PS01124">
    <property type="entry name" value="HTH_ARAC_FAMILY_2"/>
    <property type="match status" value="1"/>
</dbReference>
<sequence>MHRIGFLLTEGFQVMAIGTQAVFEIANVVAKEQIYHLTNVSVAGGPVRSSLGLSVLTEPANTAAAADTWMIGGVINPGTRTSSAAELQFIKEIGSSARRVAGLCTGAFILGEAGLLNGRRATTHWAYADELQRRLPLAQVVRDWIFITDGPIWTSAGLTAAMDLALGMVEEDIGPEFANSVARALVMNQRRSGRQSQQSELLALAPKSDRIQLALEYARANLAEPLRVSDLARAAHISTRQFARIFLAETGESPANAIKRLRLEAARVLIERGRHTLDTIARETGFRDRNHLREAFVRSYGLTPQAVRRSVRNSIEDQPEELSEAA</sequence>
<dbReference type="PANTHER" id="PTHR43130">
    <property type="entry name" value="ARAC-FAMILY TRANSCRIPTIONAL REGULATOR"/>
    <property type="match status" value="1"/>
</dbReference>
<dbReference type="SUPFAM" id="SSF52317">
    <property type="entry name" value="Class I glutamine amidotransferase-like"/>
    <property type="match status" value="1"/>
</dbReference>
<gene>
    <name evidence="5" type="ORF">QZM70_34520</name>
</gene>
<keyword evidence="2" id="KW-0238">DNA-binding</keyword>
<dbReference type="InterPro" id="IPR052158">
    <property type="entry name" value="INH-QAR"/>
</dbReference>
<evidence type="ECO:0000256" key="1">
    <source>
        <dbReference type="ARBA" id="ARBA00023015"/>
    </source>
</evidence>
<reference evidence="5" key="1">
    <citation type="submission" date="2023-07" db="EMBL/GenBank/DDBJ databases">
        <title>A collection of bacterial strains from the Burkholderia cepacia Research Laboratory and Repository.</title>
        <authorList>
            <person name="Lipuma J."/>
            <person name="Spilker T."/>
            <person name="Caverly L."/>
        </authorList>
    </citation>
    <scope>NUCLEOTIDE SEQUENCE</scope>
    <source>
        <strain evidence="5">AU45194</strain>
    </source>
</reference>
<dbReference type="Gene3D" id="1.10.10.60">
    <property type="entry name" value="Homeodomain-like"/>
    <property type="match status" value="1"/>
</dbReference>
<evidence type="ECO:0000259" key="4">
    <source>
        <dbReference type="PROSITE" id="PS01124"/>
    </source>
</evidence>
<proteinExistence type="predicted"/>
<evidence type="ECO:0000313" key="6">
    <source>
        <dbReference type="Proteomes" id="UP001172217"/>
    </source>
</evidence>
<organism evidence="5 6">
    <name type="scientific">Burkholderia orbicola</name>
    <dbReference type="NCBI Taxonomy" id="2978683"/>
    <lineage>
        <taxon>Bacteria</taxon>
        <taxon>Pseudomonadati</taxon>
        <taxon>Pseudomonadota</taxon>
        <taxon>Betaproteobacteria</taxon>
        <taxon>Burkholderiales</taxon>
        <taxon>Burkholderiaceae</taxon>
        <taxon>Burkholderia</taxon>
        <taxon>Burkholderia cepacia complex</taxon>
    </lineage>
</organism>
<dbReference type="SMART" id="SM00342">
    <property type="entry name" value="HTH_ARAC"/>
    <property type="match status" value="1"/>
</dbReference>
<dbReference type="Pfam" id="PF12833">
    <property type="entry name" value="HTH_18"/>
    <property type="match status" value="1"/>
</dbReference>
<comment type="caution">
    <text evidence="5">The sequence shown here is derived from an EMBL/GenBank/DDBJ whole genome shotgun (WGS) entry which is preliminary data.</text>
</comment>
<dbReference type="InterPro" id="IPR002818">
    <property type="entry name" value="DJ-1/PfpI"/>
</dbReference>
<evidence type="ECO:0000313" key="5">
    <source>
        <dbReference type="EMBL" id="MDN7528068.1"/>
    </source>
</evidence>
<evidence type="ECO:0000256" key="3">
    <source>
        <dbReference type="ARBA" id="ARBA00023163"/>
    </source>
</evidence>
<evidence type="ECO:0000256" key="2">
    <source>
        <dbReference type="ARBA" id="ARBA00023125"/>
    </source>
</evidence>
<keyword evidence="6" id="KW-1185">Reference proteome</keyword>
<dbReference type="InterPro" id="IPR018060">
    <property type="entry name" value="HTH_AraC"/>
</dbReference>
<dbReference type="InterPro" id="IPR029062">
    <property type="entry name" value="Class_I_gatase-like"/>
</dbReference>
<dbReference type="PANTHER" id="PTHR43130:SF3">
    <property type="entry name" value="HTH-TYPE TRANSCRIPTIONAL REGULATOR RV1931C"/>
    <property type="match status" value="1"/>
</dbReference>
<dbReference type="Pfam" id="PF01965">
    <property type="entry name" value="DJ-1_PfpI"/>
    <property type="match status" value="1"/>
</dbReference>
<dbReference type="PROSITE" id="PS00041">
    <property type="entry name" value="HTH_ARAC_FAMILY_1"/>
    <property type="match status" value="1"/>
</dbReference>
<protein>
    <submittedName>
        <fullName evidence="5">GlxA family transcriptional regulator</fullName>
    </submittedName>
</protein>
<name>A0ABT8P327_9BURK</name>
<keyword evidence="1" id="KW-0805">Transcription regulation</keyword>
<feature type="domain" description="HTH araC/xylS-type" evidence="4">
    <location>
        <begin position="212"/>
        <end position="310"/>
    </location>
</feature>
<dbReference type="InterPro" id="IPR018062">
    <property type="entry name" value="HTH_AraC-typ_CS"/>
</dbReference>